<feature type="non-terminal residue" evidence="1">
    <location>
        <position position="139"/>
    </location>
</feature>
<organism evidence="1 2">
    <name type="scientific">Mesorhabditis spiculigera</name>
    <dbReference type="NCBI Taxonomy" id="96644"/>
    <lineage>
        <taxon>Eukaryota</taxon>
        <taxon>Metazoa</taxon>
        <taxon>Ecdysozoa</taxon>
        <taxon>Nematoda</taxon>
        <taxon>Chromadorea</taxon>
        <taxon>Rhabditida</taxon>
        <taxon>Rhabditina</taxon>
        <taxon>Rhabditomorpha</taxon>
        <taxon>Rhabditoidea</taxon>
        <taxon>Rhabditidae</taxon>
        <taxon>Mesorhabditinae</taxon>
        <taxon>Mesorhabditis</taxon>
    </lineage>
</organism>
<keyword evidence="2" id="KW-1185">Reference proteome</keyword>
<accession>A0AA36C479</accession>
<dbReference type="AlphaFoldDB" id="A0AA36C479"/>
<dbReference type="EMBL" id="CATQJA010000013">
    <property type="protein sequence ID" value="CAJ0557476.1"/>
    <property type="molecule type" value="Genomic_DNA"/>
</dbReference>
<reference evidence="1" key="1">
    <citation type="submission" date="2023-06" db="EMBL/GenBank/DDBJ databases">
        <authorList>
            <person name="Delattre M."/>
        </authorList>
    </citation>
    <scope>NUCLEOTIDE SEQUENCE</scope>
    <source>
        <strain evidence="1">AF72</strain>
    </source>
</reference>
<proteinExistence type="predicted"/>
<evidence type="ECO:0000313" key="1">
    <source>
        <dbReference type="EMBL" id="CAJ0557476.1"/>
    </source>
</evidence>
<evidence type="ECO:0000313" key="2">
    <source>
        <dbReference type="Proteomes" id="UP001177023"/>
    </source>
</evidence>
<gene>
    <name evidence="1" type="ORF">MSPICULIGERA_LOCUS234</name>
</gene>
<name>A0AA36C479_9BILA</name>
<sequence>MRSEIPKRLAISSLAQPFQEMHQERLPGIQRQAVEHERDLLQGFEGQQDLLRRLLAAFQQVDGQRQFRRYASSIWRRRARSMIRWRAVVVRNARGSRMPPNASRDARMRTRRCHGEIRRVLRATELLRSQPNNQPWCSA</sequence>
<protein>
    <submittedName>
        <fullName evidence="1">Uncharacterized protein</fullName>
    </submittedName>
</protein>
<comment type="caution">
    <text evidence="1">The sequence shown here is derived from an EMBL/GenBank/DDBJ whole genome shotgun (WGS) entry which is preliminary data.</text>
</comment>
<dbReference type="Proteomes" id="UP001177023">
    <property type="component" value="Unassembled WGS sequence"/>
</dbReference>